<dbReference type="RefSeq" id="WP_060920525.1">
    <property type="nucleotide sequence ID" value="NZ_KQ960683.1"/>
</dbReference>
<feature type="region of interest" description="Disordered" evidence="1">
    <location>
        <begin position="274"/>
        <end position="319"/>
    </location>
</feature>
<reference evidence="3 4" key="1">
    <citation type="submission" date="2016-01" db="EMBL/GenBank/DDBJ databases">
        <authorList>
            <person name="Mitreva M."/>
            <person name="Pepin K.H."/>
            <person name="Mihindukulasuriya K.A."/>
            <person name="Fulton R."/>
            <person name="Fronick C."/>
            <person name="O'Laughlin M."/>
            <person name="Miner T."/>
            <person name="Herter B."/>
            <person name="Rosa B.A."/>
            <person name="Cordes M."/>
            <person name="Tomlinson C."/>
            <person name="Wollam A."/>
            <person name="Palsikar V.B."/>
            <person name="Mardis E.R."/>
            <person name="Wilson R.K."/>
        </authorList>
    </citation>
    <scope>NUCLEOTIDE SEQUENCE [LARGE SCALE GENOMIC DNA]</scope>
    <source>
        <strain evidence="3 4">DNF00696</strain>
    </source>
</reference>
<dbReference type="AlphaFoldDB" id="A0AB34WYY5"/>
<dbReference type="Pfam" id="PF04270">
    <property type="entry name" value="Strep_his_triad"/>
    <property type="match status" value="3"/>
</dbReference>
<organism evidence="3 4">
    <name type="scientific">Varibaculum cambriense</name>
    <dbReference type="NCBI Taxonomy" id="184870"/>
    <lineage>
        <taxon>Bacteria</taxon>
        <taxon>Bacillati</taxon>
        <taxon>Actinomycetota</taxon>
        <taxon>Actinomycetes</taxon>
        <taxon>Actinomycetales</taxon>
        <taxon>Actinomycetaceae</taxon>
        <taxon>Varibaculum</taxon>
    </lineage>
</organism>
<evidence type="ECO:0000256" key="1">
    <source>
        <dbReference type="SAM" id="MobiDB-lite"/>
    </source>
</evidence>
<gene>
    <name evidence="3" type="ORF">HMPREF1862_01239</name>
</gene>
<comment type="caution">
    <text evidence="3">The sequence shown here is derived from an EMBL/GenBank/DDBJ whole genome shotgun (WGS) entry which is preliminary data.</text>
</comment>
<proteinExistence type="predicted"/>
<keyword evidence="2" id="KW-0732">Signal</keyword>
<dbReference type="EMBL" id="LSDN01000015">
    <property type="protein sequence ID" value="KXB80556.1"/>
    <property type="molecule type" value="Genomic_DNA"/>
</dbReference>
<evidence type="ECO:0000313" key="3">
    <source>
        <dbReference type="EMBL" id="KXB80556.1"/>
    </source>
</evidence>
<sequence length="480" mass="52200">MAKTKLIVGAGVAAALLVTSSALAVAGAFNNGEGALAGSGETAAAAGKITPRPQGPKFKLDETTQVLVDGEVASDEIVKVIKHGDHWHVFTKDGREIITYTDPAKAKSAGQLRSTAKVLSAGQLRQVASQGVVKILKHGDHYHIYTADGQEFVTYTNPSGLYPGIAIGTYTGTHGGSKVVNPSYRPWYPQVVPAGGKTNPSGVPGKTVKPHPSGKPIPGGGLQLVRVVSLSQLAKLPIVKILQHADHYHAYTQAGEEYITYENPAKVFPQIKIGQYSGSHGGNGNTTKPNSGEKPSKPGRPQPETEQQPKPGDHSGQNQIDDSERVVKIQRHGDHWHLHFADGHEGISYTDPSDLYPDIEITEYEEEKPQDTTEVNEDEKFSYDQVEAKLVVPLEYITYGNVTHATRFDQENQRFVIPHYDHYHYMTLDTIIQFARGGKDNMFHGYSARQVVATLKYLVLHPEARPKGENGWGSDAEIAP</sequence>
<feature type="signal peptide" evidence="2">
    <location>
        <begin position="1"/>
        <end position="24"/>
    </location>
</feature>
<evidence type="ECO:0008006" key="5">
    <source>
        <dbReference type="Google" id="ProtNLM"/>
    </source>
</evidence>
<dbReference type="InterPro" id="IPR006270">
    <property type="entry name" value="Strep_his_triad_rpt"/>
</dbReference>
<evidence type="ECO:0000256" key="2">
    <source>
        <dbReference type="SAM" id="SignalP"/>
    </source>
</evidence>
<accession>A0AB34WYY5</accession>
<name>A0AB34WYY5_9ACTO</name>
<protein>
    <recommendedName>
        <fullName evidence="5">Histidine triad protein</fullName>
    </recommendedName>
</protein>
<dbReference type="Proteomes" id="UP000070572">
    <property type="component" value="Unassembled WGS sequence"/>
</dbReference>
<feature type="chain" id="PRO_5044248434" description="Histidine triad protein" evidence="2">
    <location>
        <begin position="25"/>
        <end position="480"/>
    </location>
</feature>
<evidence type="ECO:0000313" key="4">
    <source>
        <dbReference type="Proteomes" id="UP000070572"/>
    </source>
</evidence>